<keyword evidence="1" id="KW-0694">RNA-binding</keyword>
<gene>
    <name evidence="2" type="ORF">ABVT11_08090</name>
</gene>
<dbReference type="Pfam" id="PF13275">
    <property type="entry name" value="S4_2"/>
    <property type="match status" value="1"/>
</dbReference>
<dbReference type="Proteomes" id="UP001548590">
    <property type="component" value="Unassembled WGS sequence"/>
</dbReference>
<evidence type="ECO:0000256" key="1">
    <source>
        <dbReference type="PROSITE-ProRule" id="PRU00182"/>
    </source>
</evidence>
<evidence type="ECO:0000313" key="2">
    <source>
        <dbReference type="EMBL" id="MET1489786.1"/>
    </source>
</evidence>
<protein>
    <submittedName>
        <fullName evidence="2">RNA-binding S4 domain-containing protein</fullName>
    </submittedName>
</protein>
<dbReference type="CDD" id="cd00165">
    <property type="entry name" value="S4"/>
    <property type="match status" value="1"/>
</dbReference>
<evidence type="ECO:0000313" key="3">
    <source>
        <dbReference type="Proteomes" id="UP001548590"/>
    </source>
</evidence>
<dbReference type="SUPFAM" id="SSF55174">
    <property type="entry name" value="Alpha-L RNA-binding motif"/>
    <property type="match status" value="1"/>
</dbReference>
<proteinExistence type="predicted"/>
<dbReference type="InterPro" id="IPR036986">
    <property type="entry name" value="S4_RNA-bd_sf"/>
</dbReference>
<dbReference type="RefSeq" id="WP_345924878.1">
    <property type="nucleotide sequence ID" value="NZ_JBDIVF010000002.1"/>
</dbReference>
<sequence>MATHDFELTREFIELDSLLKLLGIAPSGGAAKMMVAEGLVEVNGEIESRKTRKLRPGDKVRVAGERIHIHAPGHTA</sequence>
<keyword evidence="3" id="KW-1185">Reference proteome</keyword>
<reference evidence="2 3" key="1">
    <citation type="submission" date="2024-07" db="EMBL/GenBank/DDBJ databases">
        <title>Uliginosibacterium paludis KCTC:42655.</title>
        <authorList>
            <person name="Kim M.K."/>
        </authorList>
    </citation>
    <scope>NUCLEOTIDE SEQUENCE [LARGE SCALE GENOMIC DNA]</scope>
    <source>
        <strain evidence="2 3">KCTC 42655</strain>
    </source>
</reference>
<name>A0ABV2CPE9_9RHOO</name>
<accession>A0ABV2CPE9</accession>
<organism evidence="2 3">
    <name type="scientific">Uliginosibacterium paludis</name>
    <dbReference type="NCBI Taxonomy" id="1615952"/>
    <lineage>
        <taxon>Bacteria</taxon>
        <taxon>Pseudomonadati</taxon>
        <taxon>Pseudomonadota</taxon>
        <taxon>Betaproteobacteria</taxon>
        <taxon>Rhodocyclales</taxon>
        <taxon>Zoogloeaceae</taxon>
        <taxon>Uliginosibacterium</taxon>
    </lineage>
</organism>
<comment type="caution">
    <text evidence="2">The sequence shown here is derived from an EMBL/GenBank/DDBJ whole genome shotgun (WGS) entry which is preliminary data.</text>
</comment>
<dbReference type="EMBL" id="JBEWLZ010000003">
    <property type="protein sequence ID" value="MET1489786.1"/>
    <property type="molecule type" value="Genomic_DNA"/>
</dbReference>
<dbReference type="PROSITE" id="PS50889">
    <property type="entry name" value="S4"/>
    <property type="match status" value="1"/>
</dbReference>
<dbReference type="Gene3D" id="3.10.290.10">
    <property type="entry name" value="RNA-binding S4 domain"/>
    <property type="match status" value="1"/>
</dbReference>